<name>B8CWV1_HALOH</name>
<comment type="subunit">
    <text evidence="9">Homohexamer.</text>
</comment>
<comment type="function">
    <text evidence="9">Reversibly transfers an adenylyl group from ATP to 4'-phosphopantetheine, yielding dephospho-CoA (dPCoA) and pyrophosphate.</text>
</comment>
<dbReference type="InterPro" id="IPR001980">
    <property type="entry name" value="PPAT"/>
</dbReference>
<dbReference type="HAMAP" id="MF_00151">
    <property type="entry name" value="PPAT_bact"/>
    <property type="match status" value="1"/>
</dbReference>
<comment type="similarity">
    <text evidence="9">Belongs to the bacterial CoaD family.</text>
</comment>
<feature type="site" description="Transition state stabilizer" evidence="9">
    <location>
        <position position="18"/>
    </location>
</feature>
<dbReference type="EMBL" id="CP001098">
    <property type="protein sequence ID" value="ACL69770.1"/>
    <property type="molecule type" value="Genomic_DNA"/>
</dbReference>
<dbReference type="Gene3D" id="3.40.50.620">
    <property type="entry name" value="HUPs"/>
    <property type="match status" value="1"/>
</dbReference>
<dbReference type="HOGENOM" id="CLU_100149_0_1_9"/>
<evidence type="ECO:0000256" key="8">
    <source>
        <dbReference type="ARBA" id="ARBA00029346"/>
    </source>
</evidence>
<dbReference type="GO" id="GO:0005524">
    <property type="term" value="F:ATP binding"/>
    <property type="evidence" value="ECO:0007669"/>
    <property type="project" value="UniProtKB-KW"/>
</dbReference>
<proteinExistence type="inferred from homology"/>
<dbReference type="CDD" id="cd02163">
    <property type="entry name" value="PPAT"/>
    <property type="match status" value="1"/>
</dbReference>
<evidence type="ECO:0000256" key="3">
    <source>
        <dbReference type="ARBA" id="ARBA00022695"/>
    </source>
</evidence>
<evidence type="ECO:0000313" key="11">
    <source>
        <dbReference type="EMBL" id="ACL69770.1"/>
    </source>
</evidence>
<sequence>MLNRVVYPGSFDPVTYGHLDIIKRAAQIFDEVIVAVFRNPRKNPLFSMDERVKLLKEVTKEIDRVQVDCFNGLLVEYARSKKARAVIRGLRAVSDFEGEFQMASMNKQLDSDIETVFFMTDTKYAFLSSSVVKEVAQFNGNVKGMVPDVVAKALVEKYNYSR</sequence>
<evidence type="ECO:0000256" key="5">
    <source>
        <dbReference type="ARBA" id="ARBA00022840"/>
    </source>
</evidence>
<feature type="binding site" evidence="9">
    <location>
        <position position="99"/>
    </location>
    <ligand>
        <name>ATP</name>
        <dbReference type="ChEBI" id="CHEBI:30616"/>
    </ligand>
</feature>
<dbReference type="NCBIfam" id="TIGR00125">
    <property type="entry name" value="cyt_tran_rel"/>
    <property type="match status" value="1"/>
</dbReference>
<dbReference type="Pfam" id="PF01467">
    <property type="entry name" value="CTP_transf_like"/>
    <property type="match status" value="1"/>
</dbReference>
<dbReference type="KEGG" id="hor:Hore_10140"/>
<dbReference type="PANTHER" id="PTHR21342">
    <property type="entry name" value="PHOSPHOPANTETHEINE ADENYLYLTRANSFERASE"/>
    <property type="match status" value="1"/>
</dbReference>
<evidence type="ECO:0000256" key="9">
    <source>
        <dbReference type="HAMAP-Rule" id="MF_00151"/>
    </source>
</evidence>
<gene>
    <name evidence="9" type="primary">coaD</name>
    <name evidence="11" type="ordered locus">Hore_10140</name>
</gene>
<accession>B8CWV1</accession>
<dbReference type="PANTHER" id="PTHR21342:SF1">
    <property type="entry name" value="PHOSPHOPANTETHEINE ADENYLYLTRANSFERASE"/>
    <property type="match status" value="1"/>
</dbReference>
<keyword evidence="12" id="KW-1185">Reference proteome</keyword>
<dbReference type="NCBIfam" id="TIGR01510">
    <property type="entry name" value="coaD_prev_kdtB"/>
    <property type="match status" value="1"/>
</dbReference>
<keyword evidence="5 9" id="KW-0067">ATP-binding</keyword>
<dbReference type="UniPathway" id="UPA00241">
    <property type="reaction ID" value="UER00355"/>
</dbReference>
<dbReference type="eggNOG" id="COG0669">
    <property type="taxonomic scope" value="Bacteria"/>
</dbReference>
<keyword evidence="7 9" id="KW-0173">Coenzyme A biosynthesis</keyword>
<evidence type="ECO:0000256" key="4">
    <source>
        <dbReference type="ARBA" id="ARBA00022741"/>
    </source>
</evidence>
<dbReference type="OrthoDB" id="9806661at2"/>
<keyword evidence="1 9" id="KW-0963">Cytoplasm</keyword>
<feature type="binding site" evidence="9">
    <location>
        <begin position="89"/>
        <end position="91"/>
    </location>
    <ligand>
        <name>ATP</name>
        <dbReference type="ChEBI" id="CHEBI:30616"/>
    </ligand>
</feature>
<evidence type="ECO:0000259" key="10">
    <source>
        <dbReference type="Pfam" id="PF01467"/>
    </source>
</evidence>
<organism evidence="11 12">
    <name type="scientific">Halothermothrix orenii (strain H 168 / OCM 544 / DSM 9562)</name>
    <dbReference type="NCBI Taxonomy" id="373903"/>
    <lineage>
        <taxon>Bacteria</taxon>
        <taxon>Bacillati</taxon>
        <taxon>Bacillota</taxon>
        <taxon>Clostridia</taxon>
        <taxon>Halanaerobiales</taxon>
        <taxon>Halothermotrichaceae</taxon>
        <taxon>Halothermothrix</taxon>
    </lineage>
</organism>
<feature type="binding site" evidence="9">
    <location>
        <position position="88"/>
    </location>
    <ligand>
        <name>substrate</name>
    </ligand>
</feature>
<feature type="binding site" evidence="9">
    <location>
        <position position="74"/>
    </location>
    <ligand>
        <name>substrate</name>
    </ligand>
</feature>
<dbReference type="AlphaFoldDB" id="B8CWV1"/>
<evidence type="ECO:0000256" key="7">
    <source>
        <dbReference type="ARBA" id="ARBA00022993"/>
    </source>
</evidence>
<comment type="catalytic activity">
    <reaction evidence="8 9">
        <text>(R)-4'-phosphopantetheine + ATP + H(+) = 3'-dephospho-CoA + diphosphate</text>
        <dbReference type="Rhea" id="RHEA:19801"/>
        <dbReference type="ChEBI" id="CHEBI:15378"/>
        <dbReference type="ChEBI" id="CHEBI:30616"/>
        <dbReference type="ChEBI" id="CHEBI:33019"/>
        <dbReference type="ChEBI" id="CHEBI:57328"/>
        <dbReference type="ChEBI" id="CHEBI:61723"/>
        <dbReference type="EC" id="2.7.7.3"/>
    </reaction>
</comment>
<keyword evidence="4 9" id="KW-0547">Nucleotide-binding</keyword>
<dbReference type="SUPFAM" id="SSF52374">
    <property type="entry name" value="Nucleotidylyl transferase"/>
    <property type="match status" value="1"/>
</dbReference>
<dbReference type="GO" id="GO:0005737">
    <property type="term" value="C:cytoplasm"/>
    <property type="evidence" value="ECO:0007669"/>
    <property type="project" value="UniProtKB-SubCell"/>
</dbReference>
<comment type="cofactor">
    <cofactor evidence="9">
        <name>Mg(2+)</name>
        <dbReference type="ChEBI" id="CHEBI:18420"/>
    </cofactor>
</comment>
<dbReference type="EC" id="2.7.7.3" evidence="9"/>
<dbReference type="InterPro" id="IPR004821">
    <property type="entry name" value="Cyt_trans-like"/>
</dbReference>
<keyword evidence="3 9" id="KW-0548">Nucleotidyltransferase</keyword>
<feature type="binding site" evidence="9">
    <location>
        <position position="42"/>
    </location>
    <ligand>
        <name>substrate</name>
    </ligand>
</feature>
<keyword evidence="2 9" id="KW-0808">Transferase</keyword>
<feature type="binding site" evidence="9">
    <location>
        <position position="18"/>
    </location>
    <ligand>
        <name>ATP</name>
        <dbReference type="ChEBI" id="CHEBI:30616"/>
    </ligand>
</feature>
<dbReference type="GO" id="GO:0015937">
    <property type="term" value="P:coenzyme A biosynthetic process"/>
    <property type="evidence" value="ECO:0007669"/>
    <property type="project" value="UniProtKB-UniRule"/>
</dbReference>
<comment type="subcellular location">
    <subcellularLocation>
        <location evidence="9">Cytoplasm</location>
    </subcellularLocation>
</comment>
<dbReference type="Proteomes" id="UP000000719">
    <property type="component" value="Chromosome"/>
</dbReference>
<dbReference type="PRINTS" id="PR01020">
    <property type="entry name" value="LPSBIOSNTHSS"/>
</dbReference>
<dbReference type="STRING" id="373903.Hore_10140"/>
<evidence type="ECO:0000256" key="1">
    <source>
        <dbReference type="ARBA" id="ARBA00022490"/>
    </source>
</evidence>
<feature type="binding site" evidence="9">
    <location>
        <begin position="10"/>
        <end position="11"/>
    </location>
    <ligand>
        <name>ATP</name>
        <dbReference type="ChEBI" id="CHEBI:30616"/>
    </ligand>
</feature>
<feature type="binding site" evidence="9">
    <location>
        <begin position="124"/>
        <end position="130"/>
    </location>
    <ligand>
        <name>ATP</name>
        <dbReference type="ChEBI" id="CHEBI:30616"/>
    </ligand>
</feature>
<evidence type="ECO:0000313" key="12">
    <source>
        <dbReference type="Proteomes" id="UP000000719"/>
    </source>
</evidence>
<dbReference type="GO" id="GO:0004595">
    <property type="term" value="F:pantetheine-phosphate adenylyltransferase activity"/>
    <property type="evidence" value="ECO:0007669"/>
    <property type="project" value="UniProtKB-UniRule"/>
</dbReference>
<comment type="pathway">
    <text evidence="9">Cofactor biosynthesis; coenzyme A biosynthesis; CoA from (R)-pantothenate: step 4/5.</text>
</comment>
<feature type="binding site" evidence="9">
    <location>
        <position position="10"/>
    </location>
    <ligand>
        <name>substrate</name>
    </ligand>
</feature>
<dbReference type="RefSeq" id="WP_012635955.1">
    <property type="nucleotide sequence ID" value="NC_011899.1"/>
</dbReference>
<feature type="domain" description="Cytidyltransferase-like" evidence="10">
    <location>
        <begin position="6"/>
        <end position="134"/>
    </location>
</feature>
<dbReference type="InterPro" id="IPR014729">
    <property type="entry name" value="Rossmann-like_a/b/a_fold"/>
</dbReference>
<protein>
    <recommendedName>
        <fullName evidence="9">Phosphopantetheine adenylyltransferase</fullName>
        <ecNumber evidence="9">2.7.7.3</ecNumber>
    </recommendedName>
    <alternativeName>
        <fullName evidence="9">Dephospho-CoA pyrophosphorylase</fullName>
    </alternativeName>
    <alternativeName>
        <fullName evidence="9">Pantetheine-phosphate adenylyltransferase</fullName>
        <shortName evidence="9">PPAT</shortName>
    </alternativeName>
</protein>
<reference evidence="11 12" key="1">
    <citation type="journal article" date="2009" name="PLoS ONE">
        <title>Genome analysis of the anaerobic thermohalophilic bacterium Halothermothrix orenii.</title>
        <authorList>
            <person name="Mavromatis K."/>
            <person name="Ivanova N."/>
            <person name="Anderson I."/>
            <person name="Lykidis A."/>
            <person name="Hooper S.D."/>
            <person name="Sun H."/>
            <person name="Kunin V."/>
            <person name="Lapidus A."/>
            <person name="Hugenholtz P."/>
            <person name="Patel B."/>
            <person name="Kyrpides N.C."/>
        </authorList>
    </citation>
    <scope>NUCLEOTIDE SEQUENCE [LARGE SCALE GENOMIC DNA]</scope>
    <source>
        <strain evidence="12">H 168 / OCM 544 / DSM 9562</strain>
    </source>
</reference>
<evidence type="ECO:0000256" key="2">
    <source>
        <dbReference type="ARBA" id="ARBA00022679"/>
    </source>
</evidence>
<evidence type="ECO:0000256" key="6">
    <source>
        <dbReference type="ARBA" id="ARBA00022842"/>
    </source>
</evidence>
<keyword evidence="6 9" id="KW-0460">Magnesium</keyword>